<organism evidence="2 3">
    <name type="scientific">Paramagnetospirillum magneticum (strain ATCC 700264 / AMB-1)</name>
    <name type="common">Magnetospirillum magneticum</name>
    <dbReference type="NCBI Taxonomy" id="342108"/>
    <lineage>
        <taxon>Bacteria</taxon>
        <taxon>Pseudomonadati</taxon>
        <taxon>Pseudomonadota</taxon>
        <taxon>Alphaproteobacteria</taxon>
        <taxon>Rhodospirillales</taxon>
        <taxon>Magnetospirillaceae</taxon>
        <taxon>Paramagnetospirillum</taxon>
    </lineage>
</organism>
<dbReference type="Pfam" id="PF14559">
    <property type="entry name" value="TPR_19"/>
    <property type="match status" value="1"/>
</dbReference>
<feature type="repeat" description="TPR" evidence="1">
    <location>
        <begin position="211"/>
        <end position="244"/>
    </location>
</feature>
<dbReference type="PANTHER" id="PTHR12558:SF13">
    <property type="entry name" value="CELL DIVISION CYCLE PROTEIN 27 HOMOLOG"/>
    <property type="match status" value="1"/>
</dbReference>
<dbReference type="SUPFAM" id="SSF53756">
    <property type="entry name" value="UDP-Glycosyltransferase/glycogen phosphorylase"/>
    <property type="match status" value="1"/>
</dbReference>
<dbReference type="Proteomes" id="UP000007058">
    <property type="component" value="Chromosome"/>
</dbReference>
<reference evidence="2 3" key="1">
    <citation type="journal article" date="2005" name="DNA Res.">
        <title>Complete genome sequence of the facultative anaerobic magnetotactic bacterium Magnetospirillum sp. strain AMB-1.</title>
        <authorList>
            <person name="Matsunaga T."/>
            <person name="Okamura Y."/>
            <person name="Fukuda Y."/>
            <person name="Wahyudi A.T."/>
            <person name="Murase Y."/>
            <person name="Takeyama H."/>
        </authorList>
    </citation>
    <scope>NUCLEOTIDE SEQUENCE [LARGE SCALE GENOMIC DNA]</scope>
    <source>
        <strain evidence="3">ATCC 700264 / AMB-1</strain>
    </source>
</reference>
<dbReference type="HOGENOM" id="CLU_010140_1_1_5"/>
<evidence type="ECO:0000313" key="3">
    <source>
        <dbReference type="Proteomes" id="UP000007058"/>
    </source>
</evidence>
<dbReference type="SUPFAM" id="SSF48452">
    <property type="entry name" value="TPR-like"/>
    <property type="match status" value="1"/>
</dbReference>
<dbReference type="KEGG" id="mag:amb2136"/>
<dbReference type="SMART" id="SM00028">
    <property type="entry name" value="TPR"/>
    <property type="match status" value="7"/>
</dbReference>
<dbReference type="InterPro" id="IPR019734">
    <property type="entry name" value="TPR_rpt"/>
</dbReference>
<sequence>MNNAVLLQSMFQRAVQAFNGGNLEMAAAECERMLGIDRRNTAAMHILGSVAFRRGDPAGAADLLAKVVKQDPGRIQAVITLGEAQLALSRFSDAAANFRKVAAARPDDPVPHYNLGLALRGLGRLDEAAAVLERCRDMDPSVPAPWNVLGDIRRAQGRLDEAVTCLERAIQLDPGHSMAYNNLGVALQAQDRTEEAISVLERGLALQPDDPELHYSLGCSLQEATRTADATASYRRAIALRPDYGAAHWNLSHSLLRGGDFSEGWAEYDWRWQTVQTADRHPQPLWTGDPADGRTILLWEEQGLGDTLQFIRFAPQLAAAGWKVVAVVQKPLKLLLSNLAGVEVLARGEALPPFDVHCPLMGLPGRLGSTPETIPSRPYLAAEPGKVAAWRERLVSQGLRVGVVWRGNPDNKRNPYRSMPSPLLAGLLNRPDVQLVNLQKDAQRDELDAMGAGARLFDATSDLTDFSDTAALVASLDLVVTVCTSVCHLAGGLGVPTWVLLDARADWRWFEGRLDSPWYPSARLFRQPSPGDWASVMAQVSEALPGFK</sequence>
<dbReference type="Pfam" id="PF13432">
    <property type="entry name" value="TPR_16"/>
    <property type="match status" value="3"/>
</dbReference>
<proteinExistence type="predicted"/>
<evidence type="ECO:0000256" key="1">
    <source>
        <dbReference type="PROSITE-ProRule" id="PRU00339"/>
    </source>
</evidence>
<feature type="repeat" description="TPR" evidence="1">
    <location>
        <begin position="143"/>
        <end position="176"/>
    </location>
</feature>
<feature type="repeat" description="TPR" evidence="1">
    <location>
        <begin position="75"/>
        <end position="108"/>
    </location>
</feature>
<keyword evidence="1" id="KW-0802">TPR repeat</keyword>
<dbReference type="PROSITE" id="PS50005">
    <property type="entry name" value="TPR"/>
    <property type="match status" value="4"/>
</dbReference>
<keyword evidence="3" id="KW-1185">Reference proteome</keyword>
<dbReference type="STRING" id="342108.amb2136"/>
<name>Q2W5D5_PARM1</name>
<dbReference type="EMBL" id="AP007255">
    <property type="protein sequence ID" value="BAE50940.1"/>
    <property type="molecule type" value="Genomic_DNA"/>
</dbReference>
<dbReference type="RefSeq" id="WP_011384535.1">
    <property type="nucleotide sequence ID" value="NC_007626.1"/>
</dbReference>
<feature type="repeat" description="TPR" evidence="1">
    <location>
        <begin position="177"/>
        <end position="210"/>
    </location>
</feature>
<gene>
    <name evidence="2" type="ordered locus">amb2136</name>
</gene>
<dbReference type="PANTHER" id="PTHR12558">
    <property type="entry name" value="CELL DIVISION CYCLE 16,23,27"/>
    <property type="match status" value="1"/>
</dbReference>
<dbReference type="OrthoDB" id="6193797at2"/>
<evidence type="ECO:0000313" key="2">
    <source>
        <dbReference type="EMBL" id="BAE50940.1"/>
    </source>
</evidence>
<accession>Q2W5D5</accession>
<dbReference type="InterPro" id="IPR011990">
    <property type="entry name" value="TPR-like_helical_dom_sf"/>
</dbReference>
<protein>
    <submittedName>
        <fullName evidence="2">TPR repeat</fullName>
    </submittedName>
</protein>
<dbReference type="AlphaFoldDB" id="Q2W5D5"/>
<dbReference type="Gene3D" id="1.25.40.10">
    <property type="entry name" value="Tetratricopeptide repeat domain"/>
    <property type="match status" value="3"/>
</dbReference>
<dbReference type="Gene3D" id="3.40.50.2000">
    <property type="entry name" value="Glycogen Phosphorylase B"/>
    <property type="match status" value="1"/>
</dbReference>